<dbReference type="InterPro" id="IPR036397">
    <property type="entry name" value="RNaseH_sf"/>
</dbReference>
<dbReference type="GO" id="GO:0003676">
    <property type="term" value="F:nucleic acid binding"/>
    <property type="evidence" value="ECO:0007669"/>
    <property type="project" value="InterPro"/>
</dbReference>
<protein>
    <submittedName>
        <fullName evidence="4">Uncharacterized protein LOC104609700</fullName>
    </submittedName>
</protein>
<feature type="domain" description="DUF7036" evidence="2">
    <location>
        <begin position="217"/>
        <end position="309"/>
    </location>
</feature>
<sequence>MEWKPSRPNILKLNFDGRSFGNSGRVGIGGVFRNHQGAVVALFSEPIGFGDLVKAETMALLQGLKLAKQQGVRELEVEGDSLFFFFSATVQASFRLQKPVSVLVHHLQTLESDILGEIGVPNTMVSILSMHQSIASNCTNVVFGLLPIPKNVPINLVSLSLLRSSLVELVLGQTNLSLTTSIFGLPSFFQILMFPGGVTVVPGNFASIWQMPQTLFNFTLYNSVSQIQKNFGQFEDQLRFGLHLRSYENVYVQVTNENGSTLTPPVTVQASVLSDIGSRDLLPQRLKQLAETITGSPAKNLGLNYLVFGNVKEISLSSILNHTLRASQGSPSPAYAPAPSPGRHQLSPCLHCDTCSPSYNALIDAPVHEHCPQPPSVEKA</sequence>
<dbReference type="AlphaFoldDB" id="A0A1U8B142"/>
<evidence type="ECO:0000259" key="1">
    <source>
        <dbReference type="Pfam" id="PF13456"/>
    </source>
</evidence>
<name>A0A1U8B142_NELNU</name>
<dbReference type="RefSeq" id="XP_010274373.2">
    <property type="nucleotide sequence ID" value="XM_010276071.2"/>
</dbReference>
<dbReference type="PANTHER" id="PTHR33826:SF4">
    <property type="entry name" value="F20B24.21"/>
    <property type="match status" value="1"/>
</dbReference>
<feature type="non-terminal residue" evidence="4">
    <location>
        <position position="380"/>
    </location>
</feature>
<dbReference type="InterPro" id="IPR055464">
    <property type="entry name" value="DUF7036"/>
</dbReference>
<dbReference type="GeneID" id="104609700"/>
<keyword evidence="3" id="KW-1185">Reference proteome</keyword>
<dbReference type="eggNOG" id="ENOG502QQMB">
    <property type="taxonomic scope" value="Eukaryota"/>
</dbReference>
<dbReference type="Pfam" id="PF23041">
    <property type="entry name" value="DUF7036"/>
    <property type="match status" value="2"/>
</dbReference>
<feature type="domain" description="DUF7036" evidence="2">
    <location>
        <begin position="93"/>
        <end position="184"/>
    </location>
</feature>
<evidence type="ECO:0000259" key="2">
    <source>
        <dbReference type="Pfam" id="PF23041"/>
    </source>
</evidence>
<organism evidence="3 4">
    <name type="scientific">Nelumbo nucifera</name>
    <name type="common">Sacred lotus</name>
    <dbReference type="NCBI Taxonomy" id="4432"/>
    <lineage>
        <taxon>Eukaryota</taxon>
        <taxon>Viridiplantae</taxon>
        <taxon>Streptophyta</taxon>
        <taxon>Embryophyta</taxon>
        <taxon>Tracheophyta</taxon>
        <taxon>Spermatophyta</taxon>
        <taxon>Magnoliopsida</taxon>
        <taxon>Proteales</taxon>
        <taxon>Nelumbonaceae</taxon>
        <taxon>Nelumbo</taxon>
    </lineage>
</organism>
<dbReference type="Gene3D" id="3.30.420.10">
    <property type="entry name" value="Ribonuclease H-like superfamily/Ribonuclease H"/>
    <property type="match status" value="1"/>
</dbReference>
<dbReference type="InterPro" id="IPR002156">
    <property type="entry name" value="RNaseH_domain"/>
</dbReference>
<dbReference type="GO" id="GO:0004523">
    <property type="term" value="F:RNA-DNA hybrid ribonuclease activity"/>
    <property type="evidence" value="ECO:0007669"/>
    <property type="project" value="InterPro"/>
</dbReference>
<evidence type="ECO:0000313" key="3">
    <source>
        <dbReference type="Proteomes" id="UP000189703"/>
    </source>
</evidence>
<proteinExistence type="predicted"/>
<dbReference type="CDD" id="cd06222">
    <property type="entry name" value="RNase_H_like"/>
    <property type="match status" value="1"/>
</dbReference>
<dbReference type="Proteomes" id="UP000189703">
    <property type="component" value="Unplaced"/>
</dbReference>
<reference evidence="4" key="1">
    <citation type="submission" date="2025-08" db="UniProtKB">
        <authorList>
            <consortium name="RefSeq"/>
        </authorList>
    </citation>
    <scope>IDENTIFICATION</scope>
</reference>
<dbReference type="Pfam" id="PF13456">
    <property type="entry name" value="RVT_3"/>
    <property type="match status" value="1"/>
</dbReference>
<dbReference type="OrthoDB" id="611787at2759"/>
<accession>A0A1U8B142</accession>
<evidence type="ECO:0000313" key="4">
    <source>
        <dbReference type="RefSeq" id="XP_010274373.2"/>
    </source>
</evidence>
<gene>
    <name evidence="4" type="primary">LOC104609700</name>
</gene>
<dbReference type="PANTHER" id="PTHR33826">
    <property type="entry name" value="F20B24.21"/>
    <property type="match status" value="1"/>
</dbReference>
<dbReference type="InterPro" id="IPR044730">
    <property type="entry name" value="RNase_H-like_dom_plant"/>
</dbReference>
<dbReference type="KEGG" id="nnu:104609700"/>
<feature type="domain" description="RNase H type-1" evidence="1">
    <location>
        <begin position="14"/>
        <end position="83"/>
    </location>
</feature>
<dbReference type="InParanoid" id="A0A1U8B142"/>
<dbReference type="SUPFAM" id="SSF53098">
    <property type="entry name" value="Ribonuclease H-like"/>
    <property type="match status" value="1"/>
</dbReference>
<dbReference type="InterPro" id="IPR012337">
    <property type="entry name" value="RNaseH-like_sf"/>
</dbReference>